<evidence type="ECO:0000313" key="2">
    <source>
        <dbReference type="EMBL" id="WAL59400.1"/>
    </source>
</evidence>
<keyword evidence="1" id="KW-0472">Membrane</keyword>
<keyword evidence="1" id="KW-1133">Transmembrane helix</keyword>
<dbReference type="Proteomes" id="UP001163152">
    <property type="component" value="Chromosome"/>
</dbReference>
<evidence type="ECO:0000256" key="1">
    <source>
        <dbReference type="SAM" id="Phobius"/>
    </source>
</evidence>
<feature type="transmembrane region" description="Helical" evidence="1">
    <location>
        <begin position="85"/>
        <end position="104"/>
    </location>
</feature>
<reference evidence="2" key="1">
    <citation type="submission" date="2022-12" db="EMBL/GenBank/DDBJ databases">
        <title>Polyphasic identification of a Novel Hot-Spring Cyanobacterium Ocullathermofonsia sinensis gen nov. sp. nov. and Genomic Insights on its Adaptations to the Thermal Habitat.</title>
        <authorList>
            <person name="Daroch M."/>
            <person name="Tang J."/>
            <person name="Jiang Y."/>
        </authorList>
    </citation>
    <scope>NUCLEOTIDE SEQUENCE</scope>
    <source>
        <strain evidence="2">PKUAC-SCTA174</strain>
    </source>
</reference>
<dbReference type="NCBIfam" id="NF033634">
    <property type="entry name" value="SLATT_1"/>
    <property type="match status" value="1"/>
</dbReference>
<feature type="transmembrane region" description="Helical" evidence="1">
    <location>
        <begin position="61"/>
        <end position="79"/>
    </location>
</feature>
<dbReference type="EMBL" id="CP113797">
    <property type="protein sequence ID" value="WAL59400.1"/>
    <property type="molecule type" value="Genomic_DNA"/>
</dbReference>
<dbReference type="InterPro" id="IPR025325">
    <property type="entry name" value="DUF4231"/>
</dbReference>
<sequence>MLGDKLRNNAHSPDSMQLSLNELQYPLHQRQQDALAECDRLITQFQKEATEHRRGFQRLKLFGIGLALTTTILAALATSDRLRGYEWSVPALSGVATLFTTLLGQTNAQKIWIQSRGIQQKLQAEKFLYLQSAGDYAAMLDEEDQIRYFSKRMMDIWSERQSTAEHPLTKKIRRSS</sequence>
<dbReference type="Pfam" id="PF14015">
    <property type="entry name" value="DUF4231"/>
    <property type="match status" value="1"/>
</dbReference>
<evidence type="ECO:0000313" key="3">
    <source>
        <dbReference type="Proteomes" id="UP001163152"/>
    </source>
</evidence>
<protein>
    <submittedName>
        <fullName evidence="2">DUF4231 domain-containing protein</fullName>
    </submittedName>
</protein>
<proteinExistence type="predicted"/>
<organism evidence="2 3">
    <name type="scientific">Thermocoleostomius sinensis A174</name>
    <dbReference type="NCBI Taxonomy" id="2016057"/>
    <lineage>
        <taxon>Bacteria</taxon>
        <taxon>Bacillati</taxon>
        <taxon>Cyanobacteriota</taxon>
        <taxon>Cyanophyceae</taxon>
        <taxon>Oculatellales</taxon>
        <taxon>Oculatellaceae</taxon>
        <taxon>Thermocoleostomius</taxon>
    </lineage>
</organism>
<dbReference type="AlphaFoldDB" id="A0A9E8ZDU6"/>
<keyword evidence="3" id="KW-1185">Reference proteome</keyword>
<name>A0A9E8ZDU6_9CYAN</name>
<dbReference type="RefSeq" id="WP_268609195.1">
    <property type="nucleotide sequence ID" value="NZ_CP113797.1"/>
</dbReference>
<dbReference type="KEGG" id="tsin:OXH18_19830"/>
<gene>
    <name evidence="2" type="ORF">OXH18_19830</name>
</gene>
<keyword evidence="1" id="KW-0812">Transmembrane</keyword>
<accession>A0A9E8ZDU6</accession>